<reference evidence="6" key="1">
    <citation type="journal article" date="2019" name="Int. J. Syst. Evol. Microbiol.">
        <title>The Global Catalogue of Microorganisms (GCM) 10K type strain sequencing project: providing services to taxonomists for standard genome sequencing and annotation.</title>
        <authorList>
            <consortium name="The Broad Institute Genomics Platform"/>
            <consortium name="The Broad Institute Genome Sequencing Center for Infectious Disease"/>
            <person name="Wu L."/>
            <person name="Ma J."/>
        </authorList>
    </citation>
    <scope>NUCLEOTIDE SEQUENCE [LARGE SCALE GENOMIC DNA]</scope>
    <source>
        <strain evidence="6">CCUG 48884</strain>
    </source>
</reference>
<keyword evidence="6" id="KW-1185">Reference proteome</keyword>
<name>A0ABW3W9P8_9RHOO</name>
<accession>A0ABW3W9P8</accession>
<protein>
    <submittedName>
        <fullName evidence="5">Restriction endonuclease subunit S</fullName>
        <ecNumber evidence="5">3.1.21.-</ecNumber>
    </submittedName>
</protein>
<sequence length="386" mass="42603">MKTWPKVALSEICSPAERYTTPTPGAMYRQLGVRLWGEGAYEREQIDGADTKYANFNRIDADDLVVNKIWARNGAVAVATQHQADTYVSAEFPTFVLDRSSIDPRWMRLITKWRGFWQACDEKAQGTSGKNRIKPGQFLAIEIPLPSLPEQNALVARLDALAAKTRHVEEHLDAVERDAEHLLALRFRDAIAGAPMLTMAEVAPHVRRPVMLDVDTRYREVGARSFGKGLFFKPDFDGAEATWQKPVWVKAGDLVLSNIKAWEGAIALASEEHDGCIASHRYITCVPDPERMITAFLAYYLLSEDGLEEVGLASPGTADRNRTLSLGNLSKIRVPVPTLATQSAFVRLQAEIAALKAKHAAIREANAALLPAMLERVFGAAEPASV</sequence>
<feature type="domain" description="Type I restriction modification DNA specificity" evidence="4">
    <location>
        <begin position="2"/>
        <end position="176"/>
    </location>
</feature>
<dbReference type="InterPro" id="IPR044946">
    <property type="entry name" value="Restrct_endonuc_typeI_TRD_sf"/>
</dbReference>
<dbReference type="PANTHER" id="PTHR30408">
    <property type="entry name" value="TYPE-1 RESTRICTION ENZYME ECOKI SPECIFICITY PROTEIN"/>
    <property type="match status" value="1"/>
</dbReference>
<gene>
    <name evidence="5" type="ORF">ACFQ4M_03285</name>
</gene>
<keyword evidence="5" id="KW-0378">Hydrolase</keyword>
<evidence type="ECO:0000259" key="4">
    <source>
        <dbReference type="Pfam" id="PF01420"/>
    </source>
</evidence>
<comment type="similarity">
    <text evidence="1">Belongs to the type-I restriction system S methylase family.</text>
</comment>
<evidence type="ECO:0000256" key="3">
    <source>
        <dbReference type="ARBA" id="ARBA00023125"/>
    </source>
</evidence>
<dbReference type="InterPro" id="IPR052021">
    <property type="entry name" value="Type-I_RS_S_subunit"/>
</dbReference>
<dbReference type="EMBL" id="JBHTMC010000004">
    <property type="protein sequence ID" value="MFD1262590.1"/>
    <property type="molecule type" value="Genomic_DNA"/>
</dbReference>
<dbReference type="PANTHER" id="PTHR30408:SF12">
    <property type="entry name" value="TYPE I RESTRICTION ENZYME MJAVIII SPECIFICITY SUBUNIT"/>
    <property type="match status" value="1"/>
</dbReference>
<dbReference type="Gene3D" id="3.90.220.20">
    <property type="entry name" value="DNA methylase specificity domains"/>
    <property type="match status" value="2"/>
</dbReference>
<dbReference type="GO" id="GO:0016787">
    <property type="term" value="F:hydrolase activity"/>
    <property type="evidence" value="ECO:0007669"/>
    <property type="project" value="UniProtKB-KW"/>
</dbReference>
<dbReference type="SUPFAM" id="SSF116734">
    <property type="entry name" value="DNA methylase specificity domain"/>
    <property type="match status" value="2"/>
</dbReference>
<keyword evidence="5" id="KW-0540">Nuclease</keyword>
<dbReference type="Proteomes" id="UP001597158">
    <property type="component" value="Unassembled WGS sequence"/>
</dbReference>
<evidence type="ECO:0000313" key="5">
    <source>
        <dbReference type="EMBL" id="MFD1262590.1"/>
    </source>
</evidence>
<dbReference type="Pfam" id="PF01420">
    <property type="entry name" value="Methylase_S"/>
    <property type="match status" value="1"/>
</dbReference>
<evidence type="ECO:0000256" key="1">
    <source>
        <dbReference type="ARBA" id="ARBA00010923"/>
    </source>
</evidence>
<keyword evidence="5" id="KW-0255">Endonuclease</keyword>
<keyword evidence="3" id="KW-0238">DNA-binding</keyword>
<evidence type="ECO:0000256" key="2">
    <source>
        <dbReference type="ARBA" id="ARBA00022747"/>
    </source>
</evidence>
<dbReference type="GO" id="GO:0004519">
    <property type="term" value="F:endonuclease activity"/>
    <property type="evidence" value="ECO:0007669"/>
    <property type="project" value="UniProtKB-KW"/>
</dbReference>
<dbReference type="RefSeq" id="WP_277835077.1">
    <property type="nucleotide sequence ID" value="NZ_JARQZE010000020.1"/>
</dbReference>
<comment type="caution">
    <text evidence="5">The sequence shown here is derived from an EMBL/GenBank/DDBJ whole genome shotgun (WGS) entry which is preliminary data.</text>
</comment>
<keyword evidence="2" id="KW-0680">Restriction system</keyword>
<dbReference type="EC" id="3.1.21.-" evidence="5"/>
<dbReference type="InterPro" id="IPR000055">
    <property type="entry name" value="Restrct_endonuc_typeI_TRD"/>
</dbReference>
<organism evidence="5 6">
    <name type="scientific">Thauera mechernichensis</name>
    <dbReference type="NCBI Taxonomy" id="82788"/>
    <lineage>
        <taxon>Bacteria</taxon>
        <taxon>Pseudomonadati</taxon>
        <taxon>Pseudomonadota</taxon>
        <taxon>Betaproteobacteria</taxon>
        <taxon>Rhodocyclales</taxon>
        <taxon>Zoogloeaceae</taxon>
        <taxon>Thauera</taxon>
    </lineage>
</organism>
<evidence type="ECO:0000313" key="6">
    <source>
        <dbReference type="Proteomes" id="UP001597158"/>
    </source>
</evidence>
<proteinExistence type="inferred from homology"/>